<dbReference type="EMBL" id="CP043504">
    <property type="protein sequence ID" value="QEO10595.1"/>
    <property type="molecule type" value="Genomic_DNA"/>
</dbReference>
<evidence type="ECO:0000259" key="2">
    <source>
        <dbReference type="Pfam" id="PF00144"/>
    </source>
</evidence>
<accession>A0A5C1YBE5</accession>
<name>A0A5C1YBE5_9MICO</name>
<feature type="compositionally biased region" description="Basic and acidic residues" evidence="1">
    <location>
        <begin position="1"/>
        <end position="12"/>
    </location>
</feature>
<dbReference type="SUPFAM" id="SSF56601">
    <property type="entry name" value="beta-lactamase/transpeptidase-like"/>
    <property type="match status" value="1"/>
</dbReference>
<dbReference type="InterPro" id="IPR012338">
    <property type="entry name" value="Beta-lactam/transpept-like"/>
</dbReference>
<protein>
    <submittedName>
        <fullName evidence="3">Serine hydrolase</fullName>
    </submittedName>
</protein>
<dbReference type="InterPro" id="IPR001466">
    <property type="entry name" value="Beta-lactam-related"/>
</dbReference>
<dbReference type="Pfam" id="PF00144">
    <property type="entry name" value="Beta-lactamase"/>
    <property type="match status" value="1"/>
</dbReference>
<keyword evidence="4" id="KW-1185">Reference proteome</keyword>
<dbReference type="AlphaFoldDB" id="A0A5C1YBE5"/>
<organism evidence="3 4">
    <name type="scientific">Protaetiibacter larvae</name>
    <dbReference type="NCBI Taxonomy" id="2592654"/>
    <lineage>
        <taxon>Bacteria</taxon>
        <taxon>Bacillati</taxon>
        <taxon>Actinomycetota</taxon>
        <taxon>Actinomycetes</taxon>
        <taxon>Micrococcales</taxon>
        <taxon>Microbacteriaceae</taxon>
        <taxon>Protaetiibacter</taxon>
    </lineage>
</organism>
<dbReference type="PANTHER" id="PTHR43283">
    <property type="entry name" value="BETA-LACTAMASE-RELATED"/>
    <property type="match status" value="1"/>
</dbReference>
<dbReference type="Gene3D" id="3.40.710.10">
    <property type="entry name" value="DD-peptidase/beta-lactamase superfamily"/>
    <property type="match status" value="1"/>
</dbReference>
<feature type="region of interest" description="Disordered" evidence="1">
    <location>
        <begin position="1"/>
        <end position="31"/>
    </location>
</feature>
<dbReference type="Proteomes" id="UP000322159">
    <property type="component" value="Chromosome"/>
</dbReference>
<reference evidence="3 4" key="1">
    <citation type="submission" date="2019-09" db="EMBL/GenBank/DDBJ databases">
        <title>Genome sequencing of strain KACC 19322.</title>
        <authorList>
            <person name="Heo J."/>
            <person name="Kim S.-J."/>
            <person name="Kim J.-S."/>
            <person name="Hong S.-B."/>
            <person name="Kwon S.-W."/>
        </authorList>
    </citation>
    <scope>NUCLEOTIDE SEQUENCE [LARGE SCALE GENOMIC DNA]</scope>
    <source>
        <strain evidence="3 4">KACC 19322</strain>
    </source>
</reference>
<evidence type="ECO:0000256" key="1">
    <source>
        <dbReference type="SAM" id="MobiDB-lite"/>
    </source>
</evidence>
<dbReference type="OrthoDB" id="9773047at2"/>
<sequence>MAGADHQRRADPDGGGAVSHPLPRSAPEAQGVSRDAVRSLFARLDAELDSLHGLVLVRHGHVVAEANWEPYAVDAAHALYSVSKSFTSTAIGFAVAEGLLGVDDRLVELFPDAAPADPSPRLAELRVRHLLTMSTGHAEDTFDAVAAGIASEDSSGVAAFLALPLEHDPGARFVYNTGASYVLSALVQRLSGERLLDYLTPRLLEPLGIVGAGWQQDRHGIDFGGFGLSITTRDIAAFGEFLLRRGRAGGRQLLPAEWIDTASAAHVANASDWPDWRQGYGYQFWRSRHGFRGDGAFGQFCLVLPEHDAVIAITASLRELQEPLEILWGALDGLFPASPPERSPEPSRADGTQGAPELAHFEVPAPTGARTSPRLASLAWARYQLEPSSGFDTLEIEPHREGTTLVFEAEDGVQRIHFGATRWIPGTSTRPAEPATPIRARGAWVSDAVFRGRVVAADDPHGVDHELRLDGDDVVWTRTPLVSFGPITTRTSRGRRA</sequence>
<gene>
    <name evidence="3" type="ORF">FLP23_11635</name>
</gene>
<dbReference type="InterPro" id="IPR050789">
    <property type="entry name" value="Diverse_Enzym_Activities"/>
</dbReference>
<evidence type="ECO:0000313" key="4">
    <source>
        <dbReference type="Proteomes" id="UP000322159"/>
    </source>
</evidence>
<feature type="domain" description="Beta-lactamase-related" evidence="2">
    <location>
        <begin position="54"/>
        <end position="319"/>
    </location>
</feature>
<dbReference type="PANTHER" id="PTHR43283:SF7">
    <property type="entry name" value="BETA-LACTAMASE-RELATED DOMAIN-CONTAINING PROTEIN"/>
    <property type="match status" value="1"/>
</dbReference>
<keyword evidence="3" id="KW-0378">Hydrolase</keyword>
<dbReference type="GO" id="GO:0016787">
    <property type="term" value="F:hydrolase activity"/>
    <property type="evidence" value="ECO:0007669"/>
    <property type="project" value="UniProtKB-KW"/>
</dbReference>
<dbReference type="KEGG" id="lyk:FLP23_11635"/>
<evidence type="ECO:0000313" key="3">
    <source>
        <dbReference type="EMBL" id="QEO10595.1"/>
    </source>
</evidence>
<proteinExistence type="predicted"/>